<name>A0A8S5LF51_9CAUD</name>
<dbReference type="EMBL" id="BK014704">
    <property type="protein sequence ID" value="DAD68584.1"/>
    <property type="molecule type" value="Genomic_DNA"/>
</dbReference>
<evidence type="ECO:0000313" key="1">
    <source>
        <dbReference type="EMBL" id="DAD68584.1"/>
    </source>
</evidence>
<proteinExistence type="predicted"/>
<organism evidence="1">
    <name type="scientific">Siphoviridae sp. ct3CA7</name>
    <dbReference type="NCBI Taxonomy" id="2823561"/>
    <lineage>
        <taxon>Viruses</taxon>
        <taxon>Duplodnaviria</taxon>
        <taxon>Heunggongvirae</taxon>
        <taxon>Uroviricota</taxon>
        <taxon>Caudoviricetes</taxon>
    </lineage>
</organism>
<accession>A0A8S5LF51</accession>
<sequence length="306" mass="34715">MCEYSVYDDHPENLDEVVEHTIIAPEALSVNFSTTYDMVSLCNVLRAFLNHTVYVGIHGDKATDYLEGTGSELCHMFLLRRALHATGVDYRAEKIKMDDVDHIVNEINNGAYSDHDGFPFMEMTVDDNMHDDNQSVKTHWPMRTAWRIWSIKIAQFVTATLVAHTIPGDTDQNSTVAFGGLIFDGDHTCWYTPLVNVYGGRADRVATQLDMLALLHVLASCEDEHVRDALERNVNFLDRVGHKEADWIDSFPWGVVNLVHQRSLENLRAENSPRTRDLTQLMERVDEIVRSMANPDTASTDGEDME</sequence>
<protein>
    <submittedName>
        <fullName evidence="1">Uncharacterized protein</fullName>
    </submittedName>
</protein>
<reference evidence="1" key="1">
    <citation type="journal article" date="2021" name="Proc. Natl. Acad. Sci. U.S.A.">
        <title>A Catalog of Tens of Thousands of Viruses from Human Metagenomes Reveals Hidden Associations with Chronic Diseases.</title>
        <authorList>
            <person name="Tisza M.J."/>
            <person name="Buck C.B."/>
        </authorList>
    </citation>
    <scope>NUCLEOTIDE SEQUENCE</scope>
    <source>
        <strain evidence="1">Ct3CA7</strain>
    </source>
</reference>